<name>A0A8C4NB89_EPTBU</name>
<sequence length="2011" mass="226481">MLSPTLLTFHNDSACPGFIPHLHHMYYDQEKERKNLLKSVYFSFPATGDNTCLDNDTGRRYHAGDTWERHKHGSTWDCICLESGTGRVDCTTESTCCLLYCFISFHFILQICFFENYLFGSKLHLTLFIPYIGVEPSFQASYLSTDRCQVRGHSYKIGQRWQQQDSSGQHMLDCVCLGNGKGEWKCSGKGVPFENGRAAIFNVASMKCKGVKYMVGQSWLKKQGMKRLLCTCHKDGISCHSSDVLTFGGNAPGQSCTFPFTYMGIRYDTCTNEGRHDGKRWCSVTKKYDEDKRYTFCPAIVTKGGNSHGAICNFPFFYNGHKYTECTFAGRPDDMQWCSTTENYDIDHKFGFCPMELHEEVCVSHGVRYRVGDTWNKQHKQGYMMRCTCLGNGRGAWRCQAYSEILDQCIVEGNYYNVSGTFHKQHAKGYMMNCTCYGQSRGKWACDPIDQCEDLETNHFYQIGDEWNRVFKGQLFLCTCYGKGTGDICPLTGRNNPVDVSVVHTNRHHTSQPLEWTVHRPRTVRFYLLKWRPKDSRDKWREAQIPSRFTSYMITGLSPGVSYQGQLVTQSFSSNINNARSLTPFRSVEPDVGVLVTEIHSDSFTLSWPSSPMAISGYRVQYELTEGGQTPQILELDGSATSAVLHGLLPGHNYFVVVFEIYTNGREKLIIATSSNTGTSVLYRCYSPLDYSEFICENAPSRPSGYRVQYQPSAGGRNPLNLNLGPDVTTTILTDLLPGTSYNVSIFSVLDLTESAPLFLQFSTHGQPASGHFPSPQNVKFEHVTDTQAAFTWLPTSKRSNLIGYQVNYGKNGYAKVNGLPMTDFPYAEITGLHPGTTYDVEVTAIYENGHSRPLTLFSTSSQLEIDGPRHVQALKVSETEVTLGWQPPLAPITGYIIRCERTDGNHQREEVVESTDTDLYSLHEHYGMLTISNLLFIHVPILIITLNCLFLWAEMTRASKFLIESSESSIIVSWNSLPQQMVRPYLGGEDSREFTSDTGSLVVTELRPGTEYFVNITAFISGRQQGPPIERIVFTGTYLHSVPIENPGELRVSWKTTKLQGVTSYRITCTPTDVHDDPAETLQEFVAPTQNHTEFHKLVPGKEYNISAYTVADALQSPPTSMIIIPGKLTCISSTIAVLLSWSLPPIDDHAGFWLEVFPAGSEPIISMLLDPNDRQYKISGLEPGVEYKINLSTLTTEGQILQSPTDITFSDVTPTSFSVSWEPPRGQITGYRVTYEGGEQGEREVPHAPGPDNTNVRIEGLMPGVDYIIRIYTLNERWESPPLVSSHSTVSGITFEEVGPDFIVISWQKPRNQITGYRVTYEAGEQGEREVPHAPGPDDTRVRIEGLIPGVDYILRIYTLYGRWESPPLILRHSTGQLNIYIKSLSLIELITGYRVTYEGGEQGEREVPHAPGPDNTNVRIEGLVPGVDYIIRIYTLNGRWESPPLVSISETTVDEVGPDFIVVSWQKPRDQITGYRVTYEAGEQGEREVPRAPGPEDTSIRIEGLRPSVDYIIRIYTIYRHWESPPLVLRHSTGQLSIFKTCCHLTEHAHNERKKMTTIFVMGVCLSVSLSVLFQNFQTTQSYQVLCLHCFSAPAASIQVSEATVNEVGPDFIVVSWQKPHGQISGYRVTYEGAERREKDVLRVFGPDDTNIRIEGLIPGVKYIIRIYTLYRHQESRPFIVRHSTTGLYVSLKVTNADHCVQCVRQSGNLMSNQVSPYPDTQRCLLCSPCLTLSLLFGRVIGIPFGSVTFADGKAILPSRGVVPYTSSQTVKVISWNPRYRVSQYLITCSWVAYHDSITLPQARLPGSITSARLVGLRPGVQYRVLVEGLRGRQRFKIMEEIISLLETGALQCYDRDTGRHYNADDEWEKDSGSGLKLLCRCLEQGGRNHIRCDSSRWCLDRGKSYSIGESWSKTTAQGRRMKCTCLGNNMGQFKCEPDETRCFHQGKEYSVGQQWTQRDKGMDCKCTCIGGRKVSLHMHIATTSKEVQCQPERLHNPFPRSDEIVFV</sequence>
<feature type="disulfide bond" evidence="8">
    <location>
        <begin position="270"/>
        <end position="297"/>
    </location>
</feature>
<feature type="domain" description="Fibronectin type-III" evidence="9">
    <location>
        <begin position="1036"/>
        <end position="1134"/>
    </location>
</feature>
<dbReference type="SMART" id="SM00059">
    <property type="entry name" value="FN2"/>
    <property type="match status" value="2"/>
</dbReference>
<proteinExistence type="predicted"/>
<dbReference type="Pfam" id="PF00039">
    <property type="entry name" value="fn1"/>
    <property type="match status" value="6"/>
</dbReference>
<dbReference type="Gene3D" id="2.10.10.10">
    <property type="entry name" value="Fibronectin, type II, collagen-binding"/>
    <property type="match status" value="2"/>
</dbReference>
<keyword evidence="7" id="KW-0325">Glycoprotein</keyword>
<dbReference type="GeneTree" id="ENSGT00940000155126"/>
<dbReference type="PROSITE" id="PS51092">
    <property type="entry name" value="FN2_2"/>
    <property type="match status" value="2"/>
</dbReference>
<reference evidence="12" key="2">
    <citation type="submission" date="2025-09" db="UniProtKB">
        <authorList>
            <consortium name="Ensembl"/>
        </authorList>
    </citation>
    <scope>IDENTIFICATION</scope>
</reference>
<dbReference type="FunFam" id="2.60.40.10:FF:000099">
    <property type="entry name" value="Fibronectin 1"/>
    <property type="match status" value="1"/>
</dbReference>
<dbReference type="InterPro" id="IPR003961">
    <property type="entry name" value="FN3_dom"/>
</dbReference>
<dbReference type="Pfam" id="PF00041">
    <property type="entry name" value="fn3"/>
    <property type="match status" value="9"/>
</dbReference>
<evidence type="ECO:0000256" key="3">
    <source>
        <dbReference type="ARBA" id="ARBA00022674"/>
    </source>
</evidence>
<reference evidence="12" key="1">
    <citation type="submission" date="2025-08" db="UniProtKB">
        <authorList>
            <consortium name="Ensembl"/>
        </authorList>
    </citation>
    <scope>IDENTIFICATION</scope>
</reference>
<dbReference type="SUPFAM" id="SSF57440">
    <property type="entry name" value="Kringle-like"/>
    <property type="match status" value="2"/>
</dbReference>
<feature type="domain" description="Fibronectin type-I" evidence="10">
    <location>
        <begin position="50"/>
        <end position="93"/>
    </location>
</feature>
<feature type="domain" description="Fibronectin type-I" evidence="10">
    <location>
        <begin position="146"/>
        <end position="189"/>
    </location>
</feature>
<evidence type="ECO:0000313" key="13">
    <source>
        <dbReference type="Proteomes" id="UP000694388"/>
    </source>
</evidence>
<dbReference type="Pfam" id="PF00040">
    <property type="entry name" value="fn2"/>
    <property type="match status" value="2"/>
</dbReference>
<dbReference type="PRINTS" id="PR00013">
    <property type="entry name" value="FNTYPEII"/>
</dbReference>
<keyword evidence="13" id="KW-1185">Reference proteome</keyword>
<dbReference type="GO" id="GO:0007155">
    <property type="term" value="P:cell adhesion"/>
    <property type="evidence" value="ECO:0007669"/>
    <property type="project" value="UniProtKB-KW"/>
</dbReference>
<dbReference type="FunFam" id="2.10.10.10:FF:000001">
    <property type="entry name" value="Fibronectin 1a isoform 1"/>
    <property type="match status" value="2"/>
</dbReference>
<dbReference type="CDD" id="cd00063">
    <property type="entry name" value="FN3"/>
    <property type="match status" value="13"/>
</dbReference>
<feature type="disulfide bond" evidence="8">
    <location>
        <begin position="256"/>
        <end position="282"/>
    </location>
</feature>
<evidence type="ECO:0000256" key="1">
    <source>
        <dbReference type="ARBA" id="ARBA00020368"/>
    </source>
</evidence>
<feature type="domain" description="Fibronectin type-I" evidence="10">
    <location>
        <begin position="1900"/>
        <end position="1942"/>
    </location>
</feature>
<dbReference type="SMART" id="SM00058">
    <property type="entry name" value="FN1"/>
    <property type="match status" value="9"/>
</dbReference>
<feature type="domain" description="Fibronectin type-I" evidence="10">
    <location>
        <begin position="407"/>
        <end position="449"/>
    </location>
</feature>
<dbReference type="PROSITE" id="PS50853">
    <property type="entry name" value="FN3"/>
    <property type="match status" value="7"/>
</dbReference>
<dbReference type="PANTHER" id="PTHR46708">
    <property type="entry name" value="TENASCIN"/>
    <property type="match status" value="1"/>
</dbReference>
<evidence type="ECO:0000256" key="6">
    <source>
        <dbReference type="ARBA" id="ARBA00023157"/>
    </source>
</evidence>
<evidence type="ECO:0000256" key="8">
    <source>
        <dbReference type="PROSITE-ProRule" id="PRU00479"/>
    </source>
</evidence>
<dbReference type="GO" id="GO:0008360">
    <property type="term" value="P:regulation of cell shape"/>
    <property type="evidence" value="ECO:0007669"/>
    <property type="project" value="UniProtKB-KW"/>
</dbReference>
<evidence type="ECO:0000256" key="5">
    <source>
        <dbReference type="ARBA" id="ARBA00022960"/>
    </source>
</evidence>
<dbReference type="InterPro" id="IPR000083">
    <property type="entry name" value="Fibronectin_type1"/>
</dbReference>
<dbReference type="Gene3D" id="2.60.40.10">
    <property type="entry name" value="Immunoglobulins"/>
    <property type="match status" value="12"/>
</dbReference>
<feature type="domain" description="Fibronectin type-I" evidence="10">
    <location>
        <begin position="360"/>
        <end position="402"/>
    </location>
</feature>
<feature type="domain" description="Fibronectin type-III" evidence="9">
    <location>
        <begin position="1450"/>
        <end position="1540"/>
    </location>
</feature>
<evidence type="ECO:0000256" key="2">
    <source>
        <dbReference type="ARBA" id="ARBA00022486"/>
    </source>
</evidence>
<accession>A0A8C4NB89</accession>
<evidence type="ECO:0000259" key="10">
    <source>
        <dbReference type="PROSITE" id="PS51091"/>
    </source>
</evidence>
<dbReference type="Gene3D" id="2.10.70.10">
    <property type="entry name" value="Complement Module, domain 1"/>
    <property type="match status" value="9"/>
</dbReference>
<dbReference type="SUPFAM" id="SSF49265">
    <property type="entry name" value="Fibronectin type III"/>
    <property type="match status" value="9"/>
</dbReference>
<feature type="domain" description="Fibronectin type-III" evidence="9">
    <location>
        <begin position="496"/>
        <end position="591"/>
    </location>
</feature>
<feature type="domain" description="Fibronectin type-II" evidence="11">
    <location>
        <begin position="251"/>
        <end position="299"/>
    </location>
</feature>
<keyword evidence="5" id="KW-0133">Cell shape</keyword>
<dbReference type="GO" id="GO:0006953">
    <property type="term" value="P:acute-phase response"/>
    <property type="evidence" value="ECO:0007669"/>
    <property type="project" value="UniProtKB-KW"/>
</dbReference>
<keyword evidence="4" id="KW-0677">Repeat</keyword>
<evidence type="ECO:0000256" key="4">
    <source>
        <dbReference type="ARBA" id="ARBA00022737"/>
    </source>
</evidence>
<dbReference type="SMART" id="SM00060">
    <property type="entry name" value="FN3"/>
    <property type="match status" value="13"/>
</dbReference>
<evidence type="ECO:0000256" key="7">
    <source>
        <dbReference type="ARBA" id="ARBA00023180"/>
    </source>
</evidence>
<evidence type="ECO:0000259" key="9">
    <source>
        <dbReference type="PROSITE" id="PS50853"/>
    </source>
</evidence>
<dbReference type="FunFam" id="2.10.70.10:FF:000004">
    <property type="entry name" value="Fibronectin 1"/>
    <property type="match status" value="2"/>
</dbReference>
<feature type="domain" description="Fibronectin type-I" evidence="10">
    <location>
        <begin position="450"/>
        <end position="492"/>
    </location>
</feature>
<organism evidence="12 13">
    <name type="scientific">Eptatretus burgeri</name>
    <name type="common">Inshore hagfish</name>
    <dbReference type="NCBI Taxonomy" id="7764"/>
    <lineage>
        <taxon>Eukaryota</taxon>
        <taxon>Metazoa</taxon>
        <taxon>Chordata</taxon>
        <taxon>Craniata</taxon>
        <taxon>Vertebrata</taxon>
        <taxon>Cyclostomata</taxon>
        <taxon>Myxini</taxon>
        <taxon>Myxiniformes</taxon>
        <taxon>Myxinidae</taxon>
        <taxon>Eptatretinae</taxon>
        <taxon>Eptatretus</taxon>
    </lineage>
</organism>
<dbReference type="InterPro" id="IPR036943">
    <property type="entry name" value="FN_type2_sf"/>
</dbReference>
<dbReference type="PROSITE" id="PS51091">
    <property type="entry name" value="FN1_2"/>
    <property type="match status" value="7"/>
</dbReference>
<feature type="domain" description="Fibronectin type-III" evidence="9">
    <location>
        <begin position="1205"/>
        <end position="1299"/>
    </location>
</feature>
<keyword evidence="2" id="KW-0011">Acute phase</keyword>
<dbReference type="PROSITE" id="PS01253">
    <property type="entry name" value="FN1_1"/>
    <property type="match status" value="2"/>
</dbReference>
<dbReference type="InterPro" id="IPR000562">
    <property type="entry name" value="FN_type2_dom"/>
</dbReference>
<feature type="disulfide bond" evidence="8">
    <location>
        <begin position="326"/>
        <end position="353"/>
    </location>
</feature>
<dbReference type="InterPro" id="IPR036116">
    <property type="entry name" value="FN3_sf"/>
</dbReference>
<feature type="domain" description="Fibronectin type-III" evidence="9">
    <location>
        <begin position="775"/>
        <end position="865"/>
    </location>
</feature>
<dbReference type="Proteomes" id="UP000694388">
    <property type="component" value="Unplaced"/>
</dbReference>
<keyword evidence="6 8" id="KW-1015">Disulfide bond</keyword>
<evidence type="ECO:0000313" key="12">
    <source>
        <dbReference type="Ensembl" id="ENSEBUP00000001771.1"/>
    </source>
</evidence>
<feature type="domain" description="Fibronectin type-III" evidence="9">
    <location>
        <begin position="665"/>
        <end position="769"/>
    </location>
</feature>
<feature type="domain" description="Fibronectin type-II" evidence="11">
    <location>
        <begin position="307"/>
        <end position="355"/>
    </location>
</feature>
<dbReference type="CDD" id="cd00061">
    <property type="entry name" value="FN1"/>
    <property type="match status" value="4"/>
</dbReference>
<dbReference type="SUPFAM" id="SSF57603">
    <property type="entry name" value="FnI-like domain"/>
    <property type="match status" value="9"/>
</dbReference>
<feature type="domain" description="Fibronectin type-III" evidence="9">
    <location>
        <begin position="1602"/>
        <end position="1692"/>
    </location>
</feature>
<dbReference type="CDD" id="cd00062">
    <property type="entry name" value="FN2"/>
    <property type="match status" value="2"/>
</dbReference>
<dbReference type="Ensembl" id="ENSEBUT00000002105.1">
    <property type="protein sequence ID" value="ENSEBUP00000001771.1"/>
    <property type="gene ID" value="ENSEBUG00000001183.1"/>
</dbReference>
<dbReference type="GO" id="GO:0005615">
    <property type="term" value="C:extracellular space"/>
    <property type="evidence" value="ECO:0007669"/>
    <property type="project" value="UniProtKB-ARBA"/>
</dbReference>
<dbReference type="GO" id="GO:0008201">
    <property type="term" value="F:heparin binding"/>
    <property type="evidence" value="ECO:0007669"/>
    <property type="project" value="UniProtKB-KW"/>
</dbReference>
<dbReference type="InterPro" id="IPR013783">
    <property type="entry name" value="Ig-like_fold"/>
</dbReference>
<feature type="domain" description="Fibronectin type-I" evidence="10">
    <location>
        <begin position="1854"/>
        <end position="1899"/>
    </location>
</feature>
<dbReference type="InterPro" id="IPR050991">
    <property type="entry name" value="ECM_Regulatory_Proteins"/>
</dbReference>
<evidence type="ECO:0000259" key="11">
    <source>
        <dbReference type="PROSITE" id="PS51092"/>
    </source>
</evidence>
<dbReference type="PANTHER" id="PTHR46708:SF2">
    <property type="entry name" value="FIBRONECTIN TYPE-III DOMAIN-CONTAINING PROTEIN"/>
    <property type="match status" value="1"/>
</dbReference>
<dbReference type="PROSITE" id="PS00023">
    <property type="entry name" value="FN2_1"/>
    <property type="match status" value="1"/>
</dbReference>
<dbReference type="InterPro" id="IPR013806">
    <property type="entry name" value="Kringle-like"/>
</dbReference>
<keyword evidence="3" id="KW-0358">Heparin-binding</keyword>
<protein>
    <recommendedName>
        <fullName evidence="1">Fibronectin</fullName>
    </recommendedName>
</protein>
<feature type="disulfide bond" evidence="8">
    <location>
        <begin position="312"/>
        <end position="338"/>
    </location>
</feature>